<dbReference type="PANTHER" id="PTHR30313">
    <property type="entry name" value="DNA PRIMASE"/>
    <property type="match status" value="1"/>
</dbReference>
<evidence type="ECO:0000259" key="15">
    <source>
        <dbReference type="PROSITE" id="PS50880"/>
    </source>
</evidence>
<name>A0A1D9ML40_9ACTO</name>
<dbReference type="PANTHER" id="PTHR30313:SF2">
    <property type="entry name" value="DNA PRIMASE"/>
    <property type="match status" value="1"/>
</dbReference>
<keyword evidence="2 12" id="KW-0639">Primosome</keyword>
<evidence type="ECO:0000256" key="13">
    <source>
        <dbReference type="PIRNR" id="PIRNR002811"/>
    </source>
</evidence>
<dbReference type="FunFam" id="3.90.980.10:FF:000001">
    <property type="entry name" value="DNA primase"/>
    <property type="match status" value="1"/>
</dbReference>
<dbReference type="PROSITE" id="PS50880">
    <property type="entry name" value="TOPRIM"/>
    <property type="match status" value="1"/>
</dbReference>
<dbReference type="KEGG" id="avu:BK816_06000"/>
<dbReference type="SUPFAM" id="SSF56731">
    <property type="entry name" value="DNA primase core"/>
    <property type="match status" value="1"/>
</dbReference>
<dbReference type="RefSeq" id="WP_071164364.1">
    <property type="nucleotide sequence ID" value="NZ_CP017812.1"/>
</dbReference>
<comment type="catalytic activity">
    <reaction evidence="12">
        <text>ssDNA + n NTP = ssDNA/pppN(pN)n-1 hybrid + (n-1) diphosphate.</text>
        <dbReference type="EC" id="2.7.7.101"/>
    </reaction>
</comment>
<dbReference type="InterPro" id="IPR036977">
    <property type="entry name" value="DNA_primase_Znf_CHC2"/>
</dbReference>
<keyword evidence="3 12" id="KW-0808">Transferase</keyword>
<dbReference type="EMBL" id="CP017812">
    <property type="protein sequence ID" value="AOZ72899.1"/>
    <property type="molecule type" value="Genomic_DNA"/>
</dbReference>
<dbReference type="GO" id="GO:0003899">
    <property type="term" value="F:DNA-directed RNA polymerase activity"/>
    <property type="evidence" value="ECO:0007669"/>
    <property type="project" value="UniProtKB-UniRule"/>
</dbReference>
<evidence type="ECO:0000313" key="16">
    <source>
        <dbReference type="EMBL" id="AOZ72899.1"/>
    </source>
</evidence>
<dbReference type="Pfam" id="PF08275">
    <property type="entry name" value="DNAG_N"/>
    <property type="match status" value="1"/>
</dbReference>
<keyword evidence="4 12" id="KW-0548">Nucleotidyltransferase</keyword>
<dbReference type="Pfam" id="PF01807">
    <property type="entry name" value="Zn_ribbon_DnaG"/>
    <property type="match status" value="1"/>
</dbReference>
<dbReference type="GO" id="GO:1990077">
    <property type="term" value="C:primosome complex"/>
    <property type="evidence" value="ECO:0007669"/>
    <property type="project" value="UniProtKB-KW"/>
</dbReference>
<organism evidence="16 17">
    <name type="scientific">Boudabousia tangfeifanii</name>
    <dbReference type="NCBI Taxonomy" id="1912795"/>
    <lineage>
        <taxon>Bacteria</taxon>
        <taxon>Bacillati</taxon>
        <taxon>Actinomycetota</taxon>
        <taxon>Actinomycetes</taxon>
        <taxon>Actinomycetales</taxon>
        <taxon>Actinomycetaceae</taxon>
        <taxon>Boudabousia</taxon>
    </lineage>
</organism>
<evidence type="ECO:0000256" key="14">
    <source>
        <dbReference type="PIRSR" id="PIRSR002811-1"/>
    </source>
</evidence>
<dbReference type="Proteomes" id="UP000176288">
    <property type="component" value="Chromosome"/>
</dbReference>
<keyword evidence="7 12" id="KW-0863">Zinc-finger</keyword>
<dbReference type="GO" id="GO:0005737">
    <property type="term" value="C:cytoplasm"/>
    <property type="evidence" value="ECO:0007669"/>
    <property type="project" value="TreeGrafter"/>
</dbReference>
<evidence type="ECO:0000256" key="2">
    <source>
        <dbReference type="ARBA" id="ARBA00022515"/>
    </source>
</evidence>
<dbReference type="EC" id="2.7.7.101" evidence="12"/>
<dbReference type="InterPro" id="IPR002694">
    <property type="entry name" value="Znf_CHC2"/>
</dbReference>
<dbReference type="GO" id="GO:0008270">
    <property type="term" value="F:zinc ion binding"/>
    <property type="evidence" value="ECO:0007669"/>
    <property type="project" value="UniProtKB-UniRule"/>
</dbReference>
<dbReference type="SUPFAM" id="SSF57783">
    <property type="entry name" value="Zinc beta-ribbon"/>
    <property type="match status" value="1"/>
</dbReference>
<keyword evidence="11 12" id="KW-0804">Transcription</keyword>
<dbReference type="Gene3D" id="3.90.580.10">
    <property type="entry name" value="Zinc finger, CHC2-type domain"/>
    <property type="match status" value="1"/>
</dbReference>
<evidence type="ECO:0000256" key="1">
    <source>
        <dbReference type="ARBA" id="ARBA00022478"/>
    </source>
</evidence>
<accession>A0A1D9ML40</accession>
<comment type="similarity">
    <text evidence="12 13">Belongs to the DnaG primase family.</text>
</comment>
<keyword evidence="1 12" id="KW-0240">DNA-directed RNA polymerase</keyword>
<comment type="domain">
    <text evidence="12">Contains an N-terminal zinc-binding domain, a central core domain that contains the primase activity, and a C-terminal DnaB-binding domain.</text>
</comment>
<keyword evidence="8 12" id="KW-0862">Zinc</keyword>
<dbReference type="GO" id="GO:0000428">
    <property type="term" value="C:DNA-directed RNA polymerase complex"/>
    <property type="evidence" value="ECO:0007669"/>
    <property type="project" value="UniProtKB-KW"/>
</dbReference>
<comment type="subunit">
    <text evidence="12">Monomer. Interacts with DnaB.</text>
</comment>
<proteinExistence type="inferred from homology"/>
<reference evidence="16 17" key="1">
    <citation type="submission" date="2016-10" db="EMBL/GenBank/DDBJ databases">
        <title>Actinomyces aegypiusis sp. nov., isolated from the Aegypius monachus in Qinghai Tibet Plateau China.</title>
        <authorList>
            <person name="Wang Y."/>
        </authorList>
    </citation>
    <scope>NUCLEOTIDE SEQUENCE [LARGE SCALE GENOMIC DNA]</scope>
    <source>
        <strain evidence="16 17">VUL4_3</strain>
    </source>
</reference>
<evidence type="ECO:0000256" key="4">
    <source>
        <dbReference type="ARBA" id="ARBA00022695"/>
    </source>
</evidence>
<dbReference type="Gene3D" id="3.40.1360.10">
    <property type="match status" value="1"/>
</dbReference>
<dbReference type="STRING" id="1912795.BK816_06000"/>
<evidence type="ECO:0000256" key="9">
    <source>
        <dbReference type="ARBA" id="ARBA00022842"/>
    </source>
</evidence>
<dbReference type="GO" id="GO:0003677">
    <property type="term" value="F:DNA binding"/>
    <property type="evidence" value="ECO:0007669"/>
    <property type="project" value="UniProtKB-KW"/>
</dbReference>
<dbReference type="InterPro" id="IPR019475">
    <property type="entry name" value="DNA_primase_DnaB-bd"/>
</dbReference>
<dbReference type="AlphaFoldDB" id="A0A1D9ML40"/>
<dbReference type="InterPro" id="IPR006295">
    <property type="entry name" value="DNA_primase_DnaG"/>
</dbReference>
<dbReference type="InterPro" id="IPR037068">
    <property type="entry name" value="DNA_primase_core_N_sf"/>
</dbReference>
<dbReference type="GO" id="GO:0006269">
    <property type="term" value="P:DNA replication, synthesis of primer"/>
    <property type="evidence" value="ECO:0007669"/>
    <property type="project" value="UniProtKB-UniRule"/>
</dbReference>
<dbReference type="OrthoDB" id="9803773at2"/>
<dbReference type="NCBIfam" id="TIGR01391">
    <property type="entry name" value="dnaG"/>
    <property type="match status" value="1"/>
</dbReference>
<evidence type="ECO:0000256" key="8">
    <source>
        <dbReference type="ARBA" id="ARBA00022833"/>
    </source>
</evidence>
<evidence type="ECO:0000256" key="3">
    <source>
        <dbReference type="ARBA" id="ARBA00022679"/>
    </source>
</evidence>
<dbReference type="CDD" id="cd03364">
    <property type="entry name" value="TOPRIM_DnaG_primases"/>
    <property type="match status" value="1"/>
</dbReference>
<dbReference type="SMART" id="SM00493">
    <property type="entry name" value="TOPRIM"/>
    <property type="match status" value="1"/>
</dbReference>
<feature type="domain" description="Toprim" evidence="15">
    <location>
        <begin position="261"/>
        <end position="361"/>
    </location>
</feature>
<dbReference type="InterPro" id="IPR050219">
    <property type="entry name" value="DnaG_primase"/>
</dbReference>
<dbReference type="Gene3D" id="3.90.980.10">
    <property type="entry name" value="DNA primase, catalytic core, N-terminal domain"/>
    <property type="match status" value="1"/>
</dbReference>
<dbReference type="HAMAP" id="MF_00974">
    <property type="entry name" value="DNA_primase_DnaG"/>
    <property type="match status" value="1"/>
</dbReference>
<evidence type="ECO:0000313" key="17">
    <source>
        <dbReference type="Proteomes" id="UP000176288"/>
    </source>
</evidence>
<evidence type="ECO:0000256" key="6">
    <source>
        <dbReference type="ARBA" id="ARBA00022723"/>
    </source>
</evidence>
<evidence type="ECO:0000256" key="11">
    <source>
        <dbReference type="ARBA" id="ARBA00023163"/>
    </source>
</evidence>
<keyword evidence="17" id="KW-1185">Reference proteome</keyword>
<dbReference type="Pfam" id="PF13662">
    <property type="entry name" value="Toprim_4"/>
    <property type="match status" value="1"/>
</dbReference>
<evidence type="ECO:0000256" key="5">
    <source>
        <dbReference type="ARBA" id="ARBA00022705"/>
    </source>
</evidence>
<dbReference type="InterPro" id="IPR030846">
    <property type="entry name" value="DnaG_bac"/>
</dbReference>
<dbReference type="Pfam" id="PF10410">
    <property type="entry name" value="DnaB_bind"/>
    <property type="match status" value="1"/>
</dbReference>
<feature type="zinc finger region" description="CHC2-type" evidence="12 14">
    <location>
        <begin position="41"/>
        <end position="65"/>
    </location>
</feature>
<evidence type="ECO:0000256" key="7">
    <source>
        <dbReference type="ARBA" id="ARBA00022771"/>
    </source>
</evidence>
<dbReference type="SMART" id="SM00400">
    <property type="entry name" value="ZnF_CHCC"/>
    <property type="match status" value="1"/>
</dbReference>
<comment type="cofactor">
    <cofactor evidence="12 13 14">
        <name>Zn(2+)</name>
        <dbReference type="ChEBI" id="CHEBI:29105"/>
    </cofactor>
    <text evidence="12 13 14">Binds 1 zinc ion per monomer.</text>
</comment>
<sequence>MAGMIKREDIEAVRDRSDIERIVSEHVTLRPAGVGSLKGLCPFHDEKTPSFHVRPSLNRWHCFGCGEGGDVISFVEKIHHQSFVEAVEWLAGRLGMTLTYEDGKGPSPVAHGKRQRLAEANRVAEAFFQAQLNTNEGALAREFLLQRKFDKAAAEHFSLGYAPKGWDNLLRHLRSQGFTEAEIVDSGLATRGARGVYDRFRGRLIWPIRDLTGATVGFGARKIFPDDEGPKYLNTPETLLYKKSQVLYGLDLAKKAIVTQKQVVIVEGYTDVMAAHLAGVTTAVATCGTAFGSEHAKMLRRLIGQSRDSASGVVLSGGKALGGEVIFTFDGDGAGQKAALRAFNEDQEFAAQTYVAVAESGLDPCDLRLHQGDQAVRDLVARREPLFAFVIHSKLADLDLDTVEGRVAGLWLAAPVLADIRDLSMRRGYQRELAAWLSLPEAEVEAAVKKSKNAKAQAQRMGAENGSVPAPARPVARQLDPAERTQADLLSAALQIPQALYRSGFDSLDPQWFTNASLRAIYETIISLGGVEFFVQMTRQYAAGHRAEANKHWSQMVFDMAPESLHASLNWLMLQALPGLDEAGVSAYAHGLVIAMQRFGLNHQIANLRSRLQREGTDPNKAVAMLSELNQLEQQRRALPA</sequence>
<gene>
    <name evidence="12" type="primary">dnaG</name>
    <name evidence="16" type="ORF">BK816_06000</name>
</gene>
<dbReference type="FunFam" id="3.90.580.10:FF:000001">
    <property type="entry name" value="DNA primase"/>
    <property type="match status" value="1"/>
</dbReference>
<keyword evidence="10 12" id="KW-0238">DNA-binding</keyword>
<protein>
    <recommendedName>
        <fullName evidence="12 13">DNA primase</fullName>
        <ecNumber evidence="12">2.7.7.101</ecNumber>
    </recommendedName>
</protein>
<evidence type="ECO:0000256" key="12">
    <source>
        <dbReference type="HAMAP-Rule" id="MF_00974"/>
    </source>
</evidence>
<dbReference type="InterPro" id="IPR034151">
    <property type="entry name" value="TOPRIM_DnaG_bac"/>
</dbReference>
<keyword evidence="9" id="KW-0460">Magnesium</keyword>
<dbReference type="InterPro" id="IPR013264">
    <property type="entry name" value="DNAG_N"/>
</dbReference>
<keyword evidence="5 12" id="KW-0235">DNA replication</keyword>
<comment type="function">
    <text evidence="12 13">RNA polymerase that catalyzes the synthesis of short RNA molecules used as primers for DNA polymerase during DNA replication.</text>
</comment>
<dbReference type="PIRSF" id="PIRSF002811">
    <property type="entry name" value="DnaG"/>
    <property type="match status" value="1"/>
</dbReference>
<dbReference type="InterPro" id="IPR006171">
    <property type="entry name" value="TOPRIM_dom"/>
</dbReference>
<keyword evidence="6 12" id="KW-0479">Metal-binding</keyword>
<evidence type="ECO:0000256" key="10">
    <source>
        <dbReference type="ARBA" id="ARBA00023125"/>
    </source>
</evidence>